<feature type="DNA-binding region" description="H-T-H motif" evidence="4">
    <location>
        <begin position="32"/>
        <end position="51"/>
    </location>
</feature>
<dbReference type="SUPFAM" id="SSF48498">
    <property type="entry name" value="Tetracyclin repressor-like, C-terminal domain"/>
    <property type="match status" value="1"/>
</dbReference>
<gene>
    <name evidence="6" type="ORF">NFI88_04395</name>
</gene>
<organism evidence="6 7">
    <name type="scientific">Rhizosaccharibacter radicis</name>
    <dbReference type="NCBI Taxonomy" id="2782605"/>
    <lineage>
        <taxon>Bacteria</taxon>
        <taxon>Pseudomonadati</taxon>
        <taxon>Pseudomonadota</taxon>
        <taxon>Alphaproteobacteria</taxon>
        <taxon>Acetobacterales</taxon>
        <taxon>Acetobacteraceae</taxon>
        <taxon>Rhizosaccharibacter</taxon>
    </lineage>
</organism>
<sequence>MRYTDGQRERTRDRILDVAGRLFREQGVASSGMAGLMAAAGLTNGAFYAHFPSKEALVQEVLAHRRQGRFTEALREGEPPERWIRLYLNPDHRDRPGEGCMMAPLAAEIGRHPPDTRERFCAALGRTIELIAAHVPGASEADRLVRAHAVFGLMMGTLQLARATGTGSASDAILGGGVRAALALCLPPGG</sequence>
<dbReference type="SUPFAM" id="SSF46689">
    <property type="entry name" value="Homeodomain-like"/>
    <property type="match status" value="1"/>
</dbReference>
<evidence type="ECO:0000313" key="6">
    <source>
        <dbReference type="EMBL" id="MCQ8240080.1"/>
    </source>
</evidence>
<evidence type="ECO:0000256" key="2">
    <source>
        <dbReference type="ARBA" id="ARBA00023125"/>
    </source>
</evidence>
<dbReference type="PRINTS" id="PR00455">
    <property type="entry name" value="HTHTETR"/>
</dbReference>
<evidence type="ECO:0000256" key="4">
    <source>
        <dbReference type="PROSITE-ProRule" id="PRU00335"/>
    </source>
</evidence>
<dbReference type="InterPro" id="IPR036271">
    <property type="entry name" value="Tet_transcr_reg_TetR-rel_C_sf"/>
</dbReference>
<dbReference type="EMBL" id="JAMZEJ010000002">
    <property type="protein sequence ID" value="MCQ8240080.1"/>
    <property type="molecule type" value="Genomic_DNA"/>
</dbReference>
<dbReference type="Pfam" id="PF00440">
    <property type="entry name" value="TetR_N"/>
    <property type="match status" value="1"/>
</dbReference>
<dbReference type="InterPro" id="IPR001647">
    <property type="entry name" value="HTH_TetR"/>
</dbReference>
<keyword evidence="3" id="KW-0804">Transcription</keyword>
<dbReference type="InterPro" id="IPR009057">
    <property type="entry name" value="Homeodomain-like_sf"/>
</dbReference>
<reference evidence="6 7" key="1">
    <citation type="submission" date="2022-06" db="EMBL/GenBank/DDBJ databases">
        <title>Rhizosaccharibacter gen. nov. sp. nov. KSS12, endophytic bacteria isolated from sugarcane.</title>
        <authorList>
            <person name="Pitiwittayakul N."/>
        </authorList>
    </citation>
    <scope>NUCLEOTIDE SEQUENCE [LARGE SCALE GENOMIC DNA]</scope>
    <source>
        <strain evidence="6 7">KSS12</strain>
    </source>
</reference>
<keyword evidence="1" id="KW-0805">Transcription regulation</keyword>
<evidence type="ECO:0000259" key="5">
    <source>
        <dbReference type="PROSITE" id="PS50977"/>
    </source>
</evidence>
<dbReference type="PROSITE" id="PS50977">
    <property type="entry name" value="HTH_TETR_2"/>
    <property type="match status" value="1"/>
</dbReference>
<dbReference type="Gene3D" id="1.10.10.60">
    <property type="entry name" value="Homeodomain-like"/>
    <property type="match status" value="1"/>
</dbReference>
<name>A0ABT1VV74_9PROT</name>
<proteinExistence type="predicted"/>
<comment type="caution">
    <text evidence="6">The sequence shown here is derived from an EMBL/GenBank/DDBJ whole genome shotgun (WGS) entry which is preliminary data.</text>
</comment>
<keyword evidence="2 4" id="KW-0238">DNA-binding</keyword>
<dbReference type="PANTHER" id="PTHR47506:SF7">
    <property type="entry name" value="TRANSCRIPTIONAL REGULATORY PROTEIN"/>
    <property type="match status" value="1"/>
</dbReference>
<feature type="domain" description="HTH tetR-type" evidence="5">
    <location>
        <begin position="9"/>
        <end position="69"/>
    </location>
</feature>
<evidence type="ECO:0000256" key="1">
    <source>
        <dbReference type="ARBA" id="ARBA00023015"/>
    </source>
</evidence>
<accession>A0ABT1VV74</accession>
<evidence type="ECO:0000256" key="3">
    <source>
        <dbReference type="ARBA" id="ARBA00023163"/>
    </source>
</evidence>
<protein>
    <submittedName>
        <fullName evidence="6">TetR/AcrR family transcriptional regulator</fullName>
    </submittedName>
</protein>
<evidence type="ECO:0000313" key="7">
    <source>
        <dbReference type="Proteomes" id="UP001524547"/>
    </source>
</evidence>
<dbReference type="Gene3D" id="1.10.357.10">
    <property type="entry name" value="Tetracycline Repressor, domain 2"/>
    <property type="match status" value="1"/>
</dbReference>
<dbReference type="Proteomes" id="UP001524547">
    <property type="component" value="Unassembled WGS sequence"/>
</dbReference>
<keyword evidence="7" id="KW-1185">Reference proteome</keyword>
<dbReference type="RefSeq" id="WP_422918809.1">
    <property type="nucleotide sequence ID" value="NZ_JAMZEJ010000002.1"/>
</dbReference>
<dbReference type="PANTHER" id="PTHR47506">
    <property type="entry name" value="TRANSCRIPTIONAL REGULATORY PROTEIN"/>
    <property type="match status" value="1"/>
</dbReference>